<evidence type="ECO:0000256" key="5">
    <source>
        <dbReference type="RuleBase" id="RU000688"/>
    </source>
</evidence>
<comment type="subcellular location">
    <subcellularLocation>
        <location evidence="1">Membrane</location>
    </subcellularLocation>
</comment>
<evidence type="ECO:0000256" key="4">
    <source>
        <dbReference type="ARBA" id="ARBA00023136"/>
    </source>
</evidence>
<dbReference type="PRINTS" id="PR00237">
    <property type="entry name" value="GPCRRHODOPSN"/>
</dbReference>
<evidence type="ECO:0000256" key="1">
    <source>
        <dbReference type="ARBA" id="ARBA00004370"/>
    </source>
</evidence>
<protein>
    <submittedName>
        <fullName evidence="7">Thyrotropin-releasing hormone receptor</fullName>
    </submittedName>
</protein>
<dbReference type="AlphaFoldDB" id="K1RCI6"/>
<evidence type="ECO:0000259" key="6">
    <source>
        <dbReference type="PROSITE" id="PS50262"/>
    </source>
</evidence>
<dbReference type="CDD" id="cd14978">
    <property type="entry name" value="7tmA_FMRFamide_R-like"/>
    <property type="match status" value="1"/>
</dbReference>
<dbReference type="PANTHER" id="PTHR46641:SF25">
    <property type="entry name" value="CNMAMIDE RECEPTOR-RELATED"/>
    <property type="match status" value="1"/>
</dbReference>
<proteinExistence type="inferred from homology"/>
<dbReference type="HOGENOM" id="CLU_050919_0_0_1"/>
<dbReference type="PROSITE" id="PS00237">
    <property type="entry name" value="G_PROTEIN_RECEP_F1_1"/>
    <property type="match status" value="1"/>
</dbReference>
<keyword evidence="5" id="KW-0297">G-protein coupled receptor</keyword>
<dbReference type="Pfam" id="PF00001">
    <property type="entry name" value="7tm_1"/>
    <property type="match status" value="1"/>
</dbReference>
<sequence>MDCITHYNIPIAYCQVLKALNLSRNSTAHIKDLFKTIEDERNEEPDQIRNYVTTIGGPVVYCVGVIGNLLALTVLPHFAKRISTYMYLLAMCILDLCVLHLGLLISWLQEILGINIHSLSQYSCKIVTFLGYVCSDASVWLVVAVTFERFMSMCHPFKATSLCRVRKALLVIFLVLVFSILVNLHIFWTIGLIPDLNNATVCGPHESITLIWPCIDLAVYFVLPFLSTGIFNVKIIGKIRKMKRNSMHRRASLTTMNTCVPTDTNIKKKLTWMMVVLSLTFVVTTFPMAAMLCVTAVFNSLKNVPKINRQLFTKVLSFAELLMFTNHAINFYLYVASSKKFRKALRQVLCECNTSDVTVFQHSENRHRKTTLDTLYS</sequence>
<dbReference type="Gene3D" id="1.20.1070.10">
    <property type="entry name" value="Rhodopsin 7-helix transmembrane proteins"/>
    <property type="match status" value="1"/>
</dbReference>
<gene>
    <name evidence="7" type="ORF">CGI_10025651</name>
</gene>
<keyword evidence="4" id="KW-0472">Membrane</keyword>
<dbReference type="InterPro" id="IPR052954">
    <property type="entry name" value="GPCR-Ligand_Int"/>
</dbReference>
<evidence type="ECO:0000313" key="7">
    <source>
        <dbReference type="EMBL" id="EKC41379.1"/>
    </source>
</evidence>
<accession>K1RCI6</accession>
<keyword evidence="5 7" id="KW-0675">Receptor</keyword>
<dbReference type="OrthoDB" id="9990906at2759"/>
<keyword evidence="5" id="KW-0807">Transducer</keyword>
<dbReference type="PROSITE" id="PS50262">
    <property type="entry name" value="G_PROTEIN_RECEP_F1_2"/>
    <property type="match status" value="1"/>
</dbReference>
<dbReference type="KEGG" id="crg:105328690"/>
<evidence type="ECO:0000256" key="2">
    <source>
        <dbReference type="ARBA" id="ARBA00022692"/>
    </source>
</evidence>
<evidence type="ECO:0000256" key="3">
    <source>
        <dbReference type="ARBA" id="ARBA00022989"/>
    </source>
</evidence>
<dbReference type="InParanoid" id="K1RCI6"/>
<dbReference type="InterPro" id="IPR000276">
    <property type="entry name" value="GPCR_Rhodpsn"/>
</dbReference>
<dbReference type="GO" id="GO:0016020">
    <property type="term" value="C:membrane"/>
    <property type="evidence" value="ECO:0007669"/>
    <property type="project" value="UniProtKB-SubCell"/>
</dbReference>
<comment type="similarity">
    <text evidence="5">Belongs to the G-protein coupled receptor 1 family.</text>
</comment>
<keyword evidence="3" id="KW-1133">Transmembrane helix</keyword>
<name>K1RCI6_MAGGI</name>
<dbReference type="GO" id="GO:0004930">
    <property type="term" value="F:G protein-coupled receptor activity"/>
    <property type="evidence" value="ECO:0007669"/>
    <property type="project" value="UniProtKB-KW"/>
</dbReference>
<keyword evidence="2 5" id="KW-0812">Transmembrane</keyword>
<dbReference type="InterPro" id="IPR017452">
    <property type="entry name" value="GPCR_Rhodpsn_7TM"/>
</dbReference>
<organism evidence="7">
    <name type="scientific">Magallana gigas</name>
    <name type="common">Pacific oyster</name>
    <name type="synonym">Crassostrea gigas</name>
    <dbReference type="NCBI Taxonomy" id="29159"/>
    <lineage>
        <taxon>Eukaryota</taxon>
        <taxon>Metazoa</taxon>
        <taxon>Spiralia</taxon>
        <taxon>Lophotrochozoa</taxon>
        <taxon>Mollusca</taxon>
        <taxon>Bivalvia</taxon>
        <taxon>Autobranchia</taxon>
        <taxon>Pteriomorphia</taxon>
        <taxon>Ostreida</taxon>
        <taxon>Ostreoidea</taxon>
        <taxon>Ostreidae</taxon>
        <taxon>Magallana</taxon>
    </lineage>
</organism>
<reference evidence="7" key="1">
    <citation type="journal article" date="2012" name="Nature">
        <title>The oyster genome reveals stress adaptation and complexity of shell formation.</title>
        <authorList>
            <person name="Zhang G."/>
            <person name="Fang X."/>
            <person name="Guo X."/>
            <person name="Li L."/>
            <person name="Luo R."/>
            <person name="Xu F."/>
            <person name="Yang P."/>
            <person name="Zhang L."/>
            <person name="Wang X."/>
            <person name="Qi H."/>
            <person name="Xiong Z."/>
            <person name="Que H."/>
            <person name="Xie Y."/>
            <person name="Holland P.W."/>
            <person name="Paps J."/>
            <person name="Zhu Y."/>
            <person name="Wu F."/>
            <person name="Chen Y."/>
            <person name="Wang J."/>
            <person name="Peng C."/>
            <person name="Meng J."/>
            <person name="Yang L."/>
            <person name="Liu J."/>
            <person name="Wen B."/>
            <person name="Zhang N."/>
            <person name="Huang Z."/>
            <person name="Zhu Q."/>
            <person name="Feng Y."/>
            <person name="Mount A."/>
            <person name="Hedgecock D."/>
            <person name="Xu Z."/>
            <person name="Liu Y."/>
            <person name="Domazet-Loso T."/>
            <person name="Du Y."/>
            <person name="Sun X."/>
            <person name="Zhang S."/>
            <person name="Liu B."/>
            <person name="Cheng P."/>
            <person name="Jiang X."/>
            <person name="Li J."/>
            <person name="Fan D."/>
            <person name="Wang W."/>
            <person name="Fu W."/>
            <person name="Wang T."/>
            <person name="Wang B."/>
            <person name="Zhang J."/>
            <person name="Peng Z."/>
            <person name="Li Y."/>
            <person name="Li N."/>
            <person name="Wang J."/>
            <person name="Chen M."/>
            <person name="He Y."/>
            <person name="Tan F."/>
            <person name="Song X."/>
            <person name="Zheng Q."/>
            <person name="Huang R."/>
            <person name="Yang H."/>
            <person name="Du X."/>
            <person name="Chen L."/>
            <person name="Yang M."/>
            <person name="Gaffney P.M."/>
            <person name="Wang S."/>
            <person name="Luo L."/>
            <person name="She Z."/>
            <person name="Ming Y."/>
            <person name="Huang W."/>
            <person name="Zhang S."/>
            <person name="Huang B."/>
            <person name="Zhang Y."/>
            <person name="Qu T."/>
            <person name="Ni P."/>
            <person name="Miao G."/>
            <person name="Wang J."/>
            <person name="Wang Q."/>
            <person name="Steinberg C.E."/>
            <person name="Wang H."/>
            <person name="Li N."/>
            <person name="Qian L."/>
            <person name="Zhang G."/>
            <person name="Li Y."/>
            <person name="Yang H."/>
            <person name="Liu X."/>
            <person name="Wang J."/>
            <person name="Yin Y."/>
            <person name="Wang J."/>
        </authorList>
    </citation>
    <scope>NUCLEOTIDE SEQUENCE [LARGE SCALE GENOMIC DNA]</scope>
    <source>
        <strain evidence="7">05x7-T-G4-1.051#20</strain>
    </source>
</reference>
<dbReference type="PANTHER" id="PTHR46641">
    <property type="entry name" value="FMRFAMIDE RECEPTOR-RELATED"/>
    <property type="match status" value="1"/>
</dbReference>
<feature type="domain" description="G-protein coupled receptors family 1 profile" evidence="6">
    <location>
        <begin position="67"/>
        <end position="334"/>
    </location>
</feature>
<dbReference type="EMBL" id="JH816368">
    <property type="protein sequence ID" value="EKC41379.1"/>
    <property type="molecule type" value="Genomic_DNA"/>
</dbReference>
<dbReference type="SUPFAM" id="SSF81321">
    <property type="entry name" value="Family A G protein-coupled receptor-like"/>
    <property type="match status" value="1"/>
</dbReference>